<evidence type="ECO:0000256" key="3">
    <source>
        <dbReference type="ARBA" id="ARBA00023002"/>
    </source>
</evidence>
<accession>A0A0E2H8I0</accession>
<dbReference type="EC" id="1.3.1.1" evidence="12"/>
<comment type="subunit">
    <text evidence="11">Heterotetramer of 2 PreA and 2 PreT subunits.</text>
</comment>
<dbReference type="GO" id="GO:0006210">
    <property type="term" value="P:thymine catabolic process"/>
    <property type="evidence" value="ECO:0007669"/>
    <property type="project" value="TreeGrafter"/>
</dbReference>
<protein>
    <recommendedName>
        <fullName evidence="12">dihydrouracil dehydrogenase (NAD(+))</fullName>
        <ecNumber evidence="12">1.3.1.1</ecNumber>
    </recommendedName>
    <alternativeName>
        <fullName evidence="7">Dihydrothymine dehydrogenase</fullName>
    </alternativeName>
    <alternativeName>
        <fullName evidence="6">Dihydrouracil dehydrogenase</fullName>
    </alternativeName>
</protein>
<evidence type="ECO:0000256" key="10">
    <source>
        <dbReference type="ARBA" id="ARBA00049578"/>
    </source>
</evidence>
<dbReference type="InterPro" id="IPR017900">
    <property type="entry name" value="4Fe4S_Fe_S_CS"/>
</dbReference>
<proteinExistence type="inferred from homology"/>
<dbReference type="PANTHER" id="PTHR43073">
    <property type="entry name" value="DIHYDROPYRIMIDINE DEHYDROGENASE [NADP(+)]"/>
    <property type="match status" value="1"/>
</dbReference>
<dbReference type="SUPFAM" id="SSF51395">
    <property type="entry name" value="FMN-linked oxidoreductases"/>
    <property type="match status" value="1"/>
</dbReference>
<evidence type="ECO:0000256" key="5">
    <source>
        <dbReference type="ARBA" id="ARBA00023014"/>
    </source>
</evidence>
<dbReference type="InterPro" id="IPR013785">
    <property type="entry name" value="Aldolase_TIM"/>
</dbReference>
<dbReference type="InterPro" id="IPR017896">
    <property type="entry name" value="4Fe4S_Fe-S-bd"/>
</dbReference>
<keyword evidence="4" id="KW-0408">Iron</keyword>
<keyword evidence="2" id="KW-0479">Metal-binding</keyword>
<gene>
    <name evidence="14" type="ORF">HMPREF1090_03271</name>
</gene>
<dbReference type="GO" id="GO:0006212">
    <property type="term" value="P:uracil catabolic process"/>
    <property type="evidence" value="ECO:0007669"/>
    <property type="project" value="TreeGrafter"/>
</dbReference>
<dbReference type="PROSITE" id="PS00198">
    <property type="entry name" value="4FE4S_FER_1"/>
    <property type="match status" value="1"/>
</dbReference>
<comment type="caution">
    <text evidence="14">The sequence shown here is derived from an EMBL/GenBank/DDBJ whole genome shotgun (WGS) entry which is preliminary data.</text>
</comment>
<comment type="catalytic activity">
    <reaction evidence="8">
        <text>5,6-dihydrothymine + NAD(+) = thymine + NADH + H(+)</text>
        <dbReference type="Rhea" id="RHEA:28791"/>
        <dbReference type="ChEBI" id="CHEBI:15378"/>
        <dbReference type="ChEBI" id="CHEBI:17821"/>
        <dbReference type="ChEBI" id="CHEBI:27468"/>
        <dbReference type="ChEBI" id="CHEBI:57540"/>
        <dbReference type="ChEBI" id="CHEBI:57945"/>
        <dbReference type="EC" id="1.3.1.1"/>
    </reaction>
</comment>
<evidence type="ECO:0000256" key="6">
    <source>
        <dbReference type="ARBA" id="ARBA00030119"/>
    </source>
</evidence>
<dbReference type="Gene3D" id="3.20.20.70">
    <property type="entry name" value="Aldolase class I"/>
    <property type="match status" value="1"/>
</dbReference>
<dbReference type="GO" id="GO:0002058">
    <property type="term" value="F:uracil binding"/>
    <property type="evidence" value="ECO:0007669"/>
    <property type="project" value="TreeGrafter"/>
</dbReference>
<evidence type="ECO:0000256" key="9">
    <source>
        <dbReference type="ARBA" id="ARBA00048792"/>
    </source>
</evidence>
<evidence type="ECO:0000259" key="13">
    <source>
        <dbReference type="PROSITE" id="PS51379"/>
    </source>
</evidence>
<comment type="similarity">
    <text evidence="1">Belongs to the dihydropyrimidine dehydrogenase family.</text>
</comment>
<evidence type="ECO:0000256" key="7">
    <source>
        <dbReference type="ARBA" id="ARBA00032722"/>
    </source>
</evidence>
<dbReference type="Pfam" id="PF01180">
    <property type="entry name" value="DHO_dh"/>
    <property type="match status" value="1"/>
</dbReference>
<evidence type="ECO:0000256" key="12">
    <source>
        <dbReference type="ARBA" id="ARBA00049728"/>
    </source>
</evidence>
<comment type="catalytic activity">
    <reaction evidence="9">
        <text>5,6-dihydrouracil + NAD(+) = uracil + NADH + H(+)</text>
        <dbReference type="Rhea" id="RHEA:20189"/>
        <dbReference type="ChEBI" id="CHEBI:15378"/>
        <dbReference type="ChEBI" id="CHEBI:15901"/>
        <dbReference type="ChEBI" id="CHEBI:17568"/>
        <dbReference type="ChEBI" id="CHEBI:57540"/>
        <dbReference type="ChEBI" id="CHEBI:57945"/>
        <dbReference type="EC" id="1.3.1.1"/>
    </reaction>
</comment>
<dbReference type="Gene3D" id="3.30.70.20">
    <property type="match status" value="1"/>
</dbReference>
<evidence type="ECO:0000256" key="1">
    <source>
        <dbReference type="ARBA" id="ARBA00010804"/>
    </source>
</evidence>
<dbReference type="GO" id="GO:0005737">
    <property type="term" value="C:cytoplasm"/>
    <property type="evidence" value="ECO:0007669"/>
    <property type="project" value="InterPro"/>
</dbReference>
<dbReference type="GO" id="GO:0051536">
    <property type="term" value="F:iron-sulfur cluster binding"/>
    <property type="evidence" value="ECO:0007669"/>
    <property type="project" value="UniProtKB-KW"/>
</dbReference>
<evidence type="ECO:0000256" key="2">
    <source>
        <dbReference type="ARBA" id="ARBA00022723"/>
    </source>
</evidence>
<dbReference type="PROSITE" id="PS51379">
    <property type="entry name" value="4FE4S_FER_2"/>
    <property type="match status" value="1"/>
</dbReference>
<reference evidence="14 15" key="1">
    <citation type="submission" date="2013-01" db="EMBL/GenBank/DDBJ databases">
        <title>The Genome Sequence of Clostridium clostridioforme 90A8.</title>
        <authorList>
            <consortium name="The Broad Institute Genome Sequencing Platform"/>
            <person name="Earl A."/>
            <person name="Ward D."/>
            <person name="Feldgarden M."/>
            <person name="Gevers D."/>
            <person name="Courvalin P."/>
            <person name="Lambert T."/>
            <person name="Walker B."/>
            <person name="Young S.K."/>
            <person name="Zeng Q."/>
            <person name="Gargeya S."/>
            <person name="Fitzgerald M."/>
            <person name="Haas B."/>
            <person name="Abouelleil A."/>
            <person name="Alvarado L."/>
            <person name="Arachchi H.M."/>
            <person name="Berlin A.M."/>
            <person name="Chapman S.B."/>
            <person name="Dewar J."/>
            <person name="Goldberg J."/>
            <person name="Griggs A."/>
            <person name="Gujja S."/>
            <person name="Hansen M."/>
            <person name="Howarth C."/>
            <person name="Imamovic A."/>
            <person name="Larimer J."/>
            <person name="McCowan C."/>
            <person name="Murphy C."/>
            <person name="Neiman D."/>
            <person name="Pearson M."/>
            <person name="Priest M."/>
            <person name="Roberts A."/>
            <person name="Saif S."/>
            <person name="Shea T."/>
            <person name="Sisk P."/>
            <person name="Sykes S."/>
            <person name="Wortman J."/>
            <person name="Nusbaum C."/>
            <person name="Birren B."/>
        </authorList>
    </citation>
    <scope>NUCLEOTIDE SEQUENCE [LARGE SCALE GENOMIC DNA]</scope>
    <source>
        <strain evidence="14 15">90A8</strain>
    </source>
</reference>
<dbReference type="Proteomes" id="UP000013085">
    <property type="component" value="Unassembled WGS sequence"/>
</dbReference>
<dbReference type="RefSeq" id="WP_002593494.1">
    <property type="nucleotide sequence ID" value="NZ_KB850978.1"/>
</dbReference>
<comment type="function">
    <text evidence="10">Involved in pyrimidine base degradation. Catalyzes physiologically the reduction of uracil to 5,6-dihydrouracil (DHU) by using NADH as a specific cosubstrate. It also catalyzes the reverse reaction and the reduction of thymine to 5,6-dihydrothymine (DHT).</text>
</comment>
<evidence type="ECO:0000313" key="15">
    <source>
        <dbReference type="Proteomes" id="UP000013085"/>
    </source>
</evidence>
<feature type="domain" description="4Fe-4S ferredoxin-type" evidence="13">
    <location>
        <begin position="349"/>
        <end position="378"/>
    </location>
</feature>
<dbReference type="PATRIC" id="fig|999408.3.peg.3539"/>
<dbReference type="HOGENOM" id="CLU_042042_4_3_9"/>
<evidence type="ECO:0000256" key="11">
    <source>
        <dbReference type="ARBA" id="ARBA00049714"/>
    </source>
</evidence>
<name>A0A0E2H8I0_9FIRM</name>
<evidence type="ECO:0000256" key="8">
    <source>
        <dbReference type="ARBA" id="ARBA00047685"/>
    </source>
</evidence>
<dbReference type="EMBL" id="AGYR01000036">
    <property type="protein sequence ID" value="ENZ12990.1"/>
    <property type="molecule type" value="Genomic_DNA"/>
</dbReference>
<keyword evidence="5" id="KW-0411">Iron-sulfur</keyword>
<organism evidence="14 15">
    <name type="scientific">[Clostridium] clostridioforme 90A8</name>
    <dbReference type="NCBI Taxonomy" id="999408"/>
    <lineage>
        <taxon>Bacteria</taxon>
        <taxon>Bacillati</taxon>
        <taxon>Bacillota</taxon>
        <taxon>Clostridia</taxon>
        <taxon>Lachnospirales</taxon>
        <taxon>Lachnospiraceae</taxon>
        <taxon>Enterocloster</taxon>
    </lineage>
</organism>
<evidence type="ECO:0000256" key="4">
    <source>
        <dbReference type="ARBA" id="ARBA00023004"/>
    </source>
</evidence>
<dbReference type="AlphaFoldDB" id="A0A0E2H8I0"/>
<dbReference type="GO" id="GO:0050661">
    <property type="term" value="F:NADP binding"/>
    <property type="evidence" value="ECO:0007669"/>
    <property type="project" value="TreeGrafter"/>
</dbReference>
<dbReference type="PANTHER" id="PTHR43073:SF2">
    <property type="entry name" value="DIHYDROPYRIMIDINE DEHYDROGENASE [NADP(+)]"/>
    <property type="match status" value="1"/>
</dbReference>
<dbReference type="InterPro" id="IPR005720">
    <property type="entry name" value="Dihydroorotate_DH_cat"/>
</dbReference>
<evidence type="ECO:0000313" key="14">
    <source>
        <dbReference type="EMBL" id="ENZ12990.1"/>
    </source>
</evidence>
<dbReference type="SUPFAM" id="SSF54862">
    <property type="entry name" value="4Fe-4S ferredoxins"/>
    <property type="match status" value="1"/>
</dbReference>
<sequence length="399" mass="43229">MLDKSKLTGADISVDFCGCHLQSPYILSSGPLCYGAEGMIKGHEAGAGAVVTKTIRLGAAINPVHHMGTVNQDSLINCEKWADSDRLNWYENEIPKTVAAGAVVIGSVGHTLKEAQAIVKDVERAGAHMIELVSYTEDTLIPMLDYTKAHVDIPVICKLSGNWPDTVGTARKCLEHGANGICAIDSIGPTLKIDIEKAAPEMMSGDGFGWMTGAAMRPIAMRYNYQIAKENPQLMNLYASGGVMKADDAIEYMMAGAMGIGVCTAGILKGVEYVEKMCYDLSRRLAELGYGSIREVNRAAHPNFPSEEHISGLKFHFTPFKEDGATKKCVSCKKCETVCCYDARKLTFPEMTVDMDKCRCCGLCLDVCPTGALAAELAPQTEKDLALAQKSRDFYELVK</sequence>
<dbReference type="GO" id="GO:0004159">
    <property type="term" value="F:dihydropyrimidine dehydrogenase (NAD+) activity"/>
    <property type="evidence" value="ECO:0007669"/>
    <property type="project" value="UniProtKB-EC"/>
</dbReference>
<keyword evidence="3" id="KW-0560">Oxidoreductase</keyword>
<dbReference type="Pfam" id="PF00037">
    <property type="entry name" value="Fer4"/>
    <property type="match status" value="1"/>
</dbReference>
<dbReference type="GO" id="GO:0046872">
    <property type="term" value="F:metal ion binding"/>
    <property type="evidence" value="ECO:0007669"/>
    <property type="project" value="UniProtKB-KW"/>
</dbReference>